<evidence type="ECO:0000313" key="10">
    <source>
        <dbReference type="Proteomes" id="UP001307889"/>
    </source>
</evidence>
<dbReference type="EMBL" id="AP028909">
    <property type="protein sequence ID" value="BES87900.1"/>
    <property type="molecule type" value="Genomic_DNA"/>
</dbReference>
<keyword evidence="2 8" id="KW-1003">Cell membrane</keyword>
<evidence type="ECO:0000256" key="1">
    <source>
        <dbReference type="ARBA" id="ARBA00004651"/>
    </source>
</evidence>
<comment type="caution">
    <text evidence="8">Lacks conserved residue(s) required for the propagation of feature annotation.</text>
</comment>
<evidence type="ECO:0000313" key="9">
    <source>
        <dbReference type="EMBL" id="BES87900.1"/>
    </source>
</evidence>
<dbReference type="InterPro" id="IPR013604">
    <property type="entry name" value="7TM_chemorcpt"/>
</dbReference>
<reference evidence="9 10" key="1">
    <citation type="submission" date="2023-09" db="EMBL/GenBank/DDBJ databases">
        <title>Nesidiocoris tenuis whole genome shotgun sequence.</title>
        <authorList>
            <person name="Shibata T."/>
            <person name="Shimoda M."/>
            <person name="Kobayashi T."/>
            <person name="Uehara T."/>
        </authorList>
    </citation>
    <scope>NUCLEOTIDE SEQUENCE [LARGE SCALE GENOMIC DNA]</scope>
    <source>
        <strain evidence="9 10">Japan</strain>
    </source>
</reference>
<dbReference type="Proteomes" id="UP001307889">
    <property type="component" value="Chromosome 1"/>
</dbReference>
<keyword evidence="6 8" id="KW-0675">Receptor</keyword>
<evidence type="ECO:0000256" key="6">
    <source>
        <dbReference type="ARBA" id="ARBA00023170"/>
    </source>
</evidence>
<comment type="similarity">
    <text evidence="8">Belongs to the insect chemoreceptor superfamily. Gustatory receptor (GR) family.</text>
</comment>
<accession>A0ABN7AAN4</accession>
<dbReference type="PANTHER" id="PTHR21143:SF104">
    <property type="entry name" value="GUSTATORY RECEPTOR 8A-RELATED"/>
    <property type="match status" value="1"/>
</dbReference>
<evidence type="ECO:0000256" key="4">
    <source>
        <dbReference type="ARBA" id="ARBA00022989"/>
    </source>
</evidence>
<gene>
    <name evidence="9" type="ORF">NTJ_00707</name>
</gene>
<evidence type="ECO:0000256" key="2">
    <source>
        <dbReference type="ARBA" id="ARBA00022475"/>
    </source>
</evidence>
<keyword evidence="3 8" id="KW-0812">Transmembrane</keyword>
<proteinExistence type="inferred from homology"/>
<feature type="transmembrane region" description="Helical" evidence="8">
    <location>
        <begin position="232"/>
        <end position="251"/>
    </location>
</feature>
<evidence type="ECO:0000256" key="7">
    <source>
        <dbReference type="ARBA" id="ARBA00023224"/>
    </source>
</evidence>
<feature type="transmembrane region" description="Helical" evidence="8">
    <location>
        <begin position="332"/>
        <end position="356"/>
    </location>
</feature>
<feature type="transmembrane region" description="Helical" evidence="8">
    <location>
        <begin position="170"/>
        <end position="199"/>
    </location>
</feature>
<dbReference type="PANTHER" id="PTHR21143">
    <property type="entry name" value="INVERTEBRATE GUSTATORY RECEPTOR"/>
    <property type="match status" value="1"/>
</dbReference>
<keyword evidence="7 8" id="KW-0807">Transducer</keyword>
<dbReference type="Pfam" id="PF08395">
    <property type="entry name" value="7tm_7"/>
    <property type="match status" value="1"/>
</dbReference>
<evidence type="ECO:0000256" key="8">
    <source>
        <dbReference type="RuleBase" id="RU363108"/>
    </source>
</evidence>
<name>A0ABN7AAN4_9HEMI</name>
<protein>
    <recommendedName>
        <fullName evidence="8">Gustatory receptor</fullName>
    </recommendedName>
</protein>
<feature type="transmembrane region" description="Helical" evidence="8">
    <location>
        <begin position="41"/>
        <end position="64"/>
    </location>
</feature>
<organism evidence="9 10">
    <name type="scientific">Nesidiocoris tenuis</name>
    <dbReference type="NCBI Taxonomy" id="355587"/>
    <lineage>
        <taxon>Eukaryota</taxon>
        <taxon>Metazoa</taxon>
        <taxon>Ecdysozoa</taxon>
        <taxon>Arthropoda</taxon>
        <taxon>Hexapoda</taxon>
        <taxon>Insecta</taxon>
        <taxon>Pterygota</taxon>
        <taxon>Neoptera</taxon>
        <taxon>Paraneoptera</taxon>
        <taxon>Hemiptera</taxon>
        <taxon>Heteroptera</taxon>
        <taxon>Panheteroptera</taxon>
        <taxon>Cimicomorpha</taxon>
        <taxon>Miridae</taxon>
        <taxon>Dicyphina</taxon>
        <taxon>Nesidiocoris</taxon>
    </lineage>
</organism>
<sequence>MKWSPANTSGKFMCILRITFPISRLMGLAPYSNDLDYSGFWAAYSLIFCSLIFITVVIVNYNYISTGEERHDEWILNPYNLKLYLAQIHLQGFALGMHLFKITIRDKEFAQVLKFIKETFVGPITISIIFSSGSSTILGLCWLFECYMSWPIVDPPDPTTMWTFFTAMYGDMVCFVIVMQFCATISVLKFGFAHITYVLKRTRFKYVRKLILRHSSLIHRTKYVNQFYSKQLVAIITLTALNYVSWAFFGLQDFMRSSPQLILGLSKLQQAFYQLYLLLCLCRCCDATIIEADTFCKELFRLTWKSKYLHTDYDSINLYLSMRPSVSFPASGFFNIGFPLITSIVTAASTYLVIIIQFSTSKI</sequence>
<feature type="transmembrane region" description="Helical" evidence="8">
    <location>
        <begin position="124"/>
        <end position="150"/>
    </location>
</feature>
<evidence type="ECO:0000256" key="5">
    <source>
        <dbReference type="ARBA" id="ARBA00023136"/>
    </source>
</evidence>
<keyword evidence="10" id="KW-1185">Reference proteome</keyword>
<keyword evidence="5 8" id="KW-0472">Membrane</keyword>
<evidence type="ECO:0000256" key="3">
    <source>
        <dbReference type="ARBA" id="ARBA00022692"/>
    </source>
</evidence>
<comment type="subcellular location">
    <subcellularLocation>
        <location evidence="1 8">Cell membrane</location>
        <topology evidence="1 8">Multi-pass membrane protein</topology>
    </subcellularLocation>
</comment>
<keyword evidence="4 8" id="KW-1133">Transmembrane helix</keyword>
<comment type="function">
    <text evidence="8">Gustatory receptor which mediates acceptance or avoidance behavior, depending on its substrates.</text>
</comment>